<dbReference type="Proteomes" id="UP000002358">
    <property type="component" value="Unassembled WGS sequence"/>
</dbReference>
<proteinExistence type="predicted"/>
<dbReference type="GeneID" id="107981648"/>
<reference evidence="1" key="1">
    <citation type="submission" date="2021-01" db="UniProtKB">
        <authorList>
            <consortium name="EnsemblMetazoa"/>
        </authorList>
    </citation>
    <scope>IDENTIFICATION</scope>
</reference>
<organism evidence="1 2">
    <name type="scientific">Nasonia vitripennis</name>
    <name type="common">Parasitic wasp</name>
    <dbReference type="NCBI Taxonomy" id="7425"/>
    <lineage>
        <taxon>Eukaryota</taxon>
        <taxon>Metazoa</taxon>
        <taxon>Ecdysozoa</taxon>
        <taxon>Arthropoda</taxon>
        <taxon>Hexapoda</taxon>
        <taxon>Insecta</taxon>
        <taxon>Pterygota</taxon>
        <taxon>Neoptera</taxon>
        <taxon>Endopterygota</taxon>
        <taxon>Hymenoptera</taxon>
        <taxon>Apocrita</taxon>
        <taxon>Proctotrupomorpha</taxon>
        <taxon>Chalcidoidea</taxon>
        <taxon>Pteromalidae</taxon>
        <taxon>Pteromalinae</taxon>
        <taxon>Nasonia</taxon>
    </lineage>
</organism>
<evidence type="ECO:0000313" key="1">
    <source>
        <dbReference type="EnsemblMetazoa" id="XP_031781241"/>
    </source>
</evidence>
<keyword evidence="2" id="KW-1185">Reference proteome</keyword>
<dbReference type="PANTHER" id="PTHR46704">
    <property type="entry name" value="CXC DOMAIN-CONTAINING PROTEIN-RELATED"/>
    <property type="match status" value="1"/>
</dbReference>
<sequence>MAMHKEKFISECVESGDRFEATIKQNKILNFANSTAKKKIQINNKVQEVRLQRDLCGRMLAISMNENTNIEKILTFPLTPVPMSLCHLDGSIFKTDKSVLMKLLENDVKSVAPTHTDVCLIDGFYLVHSMKDIPKTFGNISKKILQMVTNNNKAREIHIIFDRYFTPSIKDYERSLRGGNGDERAYVISGPDQTRPVDFVKELRNSNFKEALVHFLIVHWQSSEMIPFFENKTVLLNFDQCYEYKVYNETVLFSINDMYTLQGHEEADTKIVYHACNIPEEANIIIKCSDTDILIIMLANMNHLKKNSKVWIQTGILSKQRVIDVSALYNRHGELFCKSLTGFHALTGCDFNPAFFRKGKQRPLKILILSEQCQSAFAELGSEDCDRESVYREIEKFVCSMYAMKTVESVNSARFSLF</sequence>
<dbReference type="OrthoDB" id="7697417at2759"/>
<name>A0A7M7Q5N0_NASVI</name>
<protein>
    <submittedName>
        <fullName evidence="1">Uncharacterized protein</fullName>
    </submittedName>
</protein>
<evidence type="ECO:0000313" key="2">
    <source>
        <dbReference type="Proteomes" id="UP000002358"/>
    </source>
</evidence>
<dbReference type="EnsemblMetazoa" id="XM_031925381">
    <property type="protein sequence ID" value="XP_031781241"/>
    <property type="gene ID" value="LOC107981648"/>
</dbReference>
<dbReference type="InParanoid" id="A0A7M7Q5N0"/>
<dbReference type="PANTHER" id="PTHR46704:SF9">
    <property type="entry name" value="BHLH DOMAIN-CONTAINING PROTEIN"/>
    <property type="match status" value="1"/>
</dbReference>
<dbReference type="AlphaFoldDB" id="A0A7M7Q5N0"/>
<dbReference type="KEGG" id="nvi:107981648"/>
<dbReference type="RefSeq" id="XP_031781241.1">
    <property type="nucleotide sequence ID" value="XM_031925381.2"/>
</dbReference>
<accession>A0A7M7Q5N0</accession>